<protein>
    <submittedName>
        <fullName evidence="2">Uncharacterized protein</fullName>
    </submittedName>
</protein>
<name>A0ABQ5AP17_9ASTR</name>
<evidence type="ECO:0000256" key="1">
    <source>
        <dbReference type="SAM" id="MobiDB-lite"/>
    </source>
</evidence>
<evidence type="ECO:0000313" key="2">
    <source>
        <dbReference type="EMBL" id="GJT02998.1"/>
    </source>
</evidence>
<reference evidence="2" key="2">
    <citation type="submission" date="2022-01" db="EMBL/GenBank/DDBJ databases">
        <authorList>
            <person name="Yamashiro T."/>
            <person name="Shiraishi A."/>
            <person name="Satake H."/>
            <person name="Nakayama K."/>
        </authorList>
    </citation>
    <scope>NUCLEOTIDE SEQUENCE</scope>
</reference>
<evidence type="ECO:0000313" key="3">
    <source>
        <dbReference type="Proteomes" id="UP001151760"/>
    </source>
</evidence>
<gene>
    <name evidence="2" type="ORF">Tco_0824167</name>
</gene>
<comment type="caution">
    <text evidence="2">The sequence shown here is derived from an EMBL/GenBank/DDBJ whole genome shotgun (WGS) entry which is preliminary data.</text>
</comment>
<feature type="region of interest" description="Disordered" evidence="1">
    <location>
        <begin position="132"/>
        <end position="168"/>
    </location>
</feature>
<proteinExistence type="predicted"/>
<keyword evidence="3" id="KW-1185">Reference proteome</keyword>
<reference evidence="2" key="1">
    <citation type="journal article" date="2022" name="Int. J. Mol. Sci.">
        <title>Draft Genome of Tanacetum Coccineum: Genomic Comparison of Closely Related Tanacetum-Family Plants.</title>
        <authorList>
            <person name="Yamashiro T."/>
            <person name="Shiraishi A."/>
            <person name="Nakayama K."/>
            <person name="Satake H."/>
        </authorList>
    </citation>
    <scope>NUCLEOTIDE SEQUENCE</scope>
</reference>
<organism evidence="2 3">
    <name type="scientific">Tanacetum coccineum</name>
    <dbReference type="NCBI Taxonomy" id="301880"/>
    <lineage>
        <taxon>Eukaryota</taxon>
        <taxon>Viridiplantae</taxon>
        <taxon>Streptophyta</taxon>
        <taxon>Embryophyta</taxon>
        <taxon>Tracheophyta</taxon>
        <taxon>Spermatophyta</taxon>
        <taxon>Magnoliopsida</taxon>
        <taxon>eudicotyledons</taxon>
        <taxon>Gunneridae</taxon>
        <taxon>Pentapetalae</taxon>
        <taxon>asterids</taxon>
        <taxon>campanulids</taxon>
        <taxon>Asterales</taxon>
        <taxon>Asteraceae</taxon>
        <taxon>Asteroideae</taxon>
        <taxon>Anthemideae</taxon>
        <taxon>Anthemidinae</taxon>
        <taxon>Tanacetum</taxon>
    </lineage>
</organism>
<dbReference type="EMBL" id="BQNB010012390">
    <property type="protein sequence ID" value="GJT02998.1"/>
    <property type="molecule type" value="Genomic_DNA"/>
</dbReference>
<accession>A0ABQ5AP17</accession>
<dbReference type="Proteomes" id="UP001151760">
    <property type="component" value="Unassembled WGS sequence"/>
</dbReference>
<feature type="compositionally biased region" description="Basic and acidic residues" evidence="1">
    <location>
        <begin position="133"/>
        <end position="166"/>
    </location>
</feature>
<sequence>MRAESARKHEELMDLLKNNAFSSGRAKEVEEWEKWRDLNKAQQASDDIISNPKSQIFAIEECDDGSRPEEHLVVPCSAEEIVKLPTQPEKIGEDGGHLEEFQDVLTGDEVDITGPLITVEDEPLMMLGSDPNTIKEDFSNDLDGQHSADKKPVLAQRRTDTEKNGEDSGNLEEFMVASDVEEAAITTPIMVVAEELGRKLIYDFGEADLMLGSEGESIESVSCDPPAGNKSVQKENIKSRITCEENCYQPYRRVVEQSHNMFGWHAMRLKRRRGVYLGHPETIFWFKQGSKRRVWDPGITGGDMLKQHLEDKVFLEAGKRKGYQYDGTTWANVHPDSVAGVPKN</sequence>